<keyword evidence="10" id="KW-0206">Cytoskeleton</keyword>
<evidence type="ECO:0000256" key="9">
    <source>
        <dbReference type="ARBA" id="ARBA00023136"/>
    </source>
</evidence>
<keyword evidence="9" id="KW-0472">Membrane</keyword>
<evidence type="ECO:0000313" key="19">
    <source>
        <dbReference type="Ensembl" id="ENSCATP00000001790.1"/>
    </source>
</evidence>
<dbReference type="GO" id="GO:0098792">
    <property type="term" value="P:xenophagy"/>
    <property type="evidence" value="ECO:0007669"/>
    <property type="project" value="TreeGrafter"/>
</dbReference>
<dbReference type="GO" id="GO:1901098">
    <property type="term" value="P:positive regulation of autophagosome maturation"/>
    <property type="evidence" value="ECO:0007669"/>
    <property type="project" value="TreeGrafter"/>
</dbReference>
<feature type="coiled-coil region" evidence="17">
    <location>
        <begin position="142"/>
        <end position="197"/>
    </location>
</feature>
<evidence type="ECO:0000256" key="17">
    <source>
        <dbReference type="SAM" id="Coils"/>
    </source>
</evidence>
<keyword evidence="7" id="KW-0072">Autophagy</keyword>
<comment type="similarity">
    <text evidence="13">Belongs to the CALCOCO family.</text>
</comment>
<keyword evidence="6" id="KW-0862">Zinc</keyword>
<keyword evidence="3" id="KW-0963">Cytoplasm</keyword>
<dbReference type="AlphaFoldDB" id="A0A2K5KM76"/>
<evidence type="ECO:0000256" key="15">
    <source>
        <dbReference type="ARBA" id="ARBA00041519"/>
    </source>
</evidence>
<evidence type="ECO:0000256" key="2">
    <source>
        <dbReference type="ARBA" id="ARBA00004556"/>
    </source>
</evidence>
<reference evidence="19" key="1">
    <citation type="submission" date="2025-08" db="UniProtKB">
        <authorList>
            <consortium name="Ensembl"/>
        </authorList>
    </citation>
    <scope>IDENTIFICATION</scope>
</reference>
<dbReference type="Pfam" id="PF17751">
    <property type="entry name" value="SKICH"/>
    <property type="match status" value="1"/>
</dbReference>
<dbReference type="InterPro" id="IPR041611">
    <property type="entry name" value="SKICH"/>
</dbReference>
<dbReference type="CDD" id="cd21968">
    <property type="entry name" value="Zn-C2H2_CALCOCO2"/>
    <property type="match status" value="1"/>
</dbReference>
<sequence length="390" mass="45598">MEKTIEDPPTSAVLLDHCHFSQVIFNSVEKFYIPGGDVTCRYTFTQNFIPRQKDWIGIFRVGWKTVREYYTFMWVTLPIDLNNKSAKQQEVQFKAYYLPKDDEYYQFCYVDQDGVVRGASIPFQFRPENEEDILVVTTQGEVEEIEQHNKELCKENQELKDSCVSLQKQNSDMQAELQKKQEELETLQSINKKLELKKLVQGDQDKTEQLEHLKKENGHLFLSLTEQRKDQKKLEQTVEEMKQNETTAMKKQQELMDENFDLSRRLSEKKMIYNALQREKERLEGENDLLKRENSRLLSYMGLDFNSLPYQVPTSDEGGAGQNPGLVYGNPYSGKTTFPFQLEGPSDDICDHTLEQQQMQALCLNCPICDKIFPATEKQIFEDHVFCHSL</sequence>
<comment type="subcellular location">
    <subcellularLocation>
        <location evidence="1">Cytoplasm</location>
        <location evidence="1">Cytoskeleton</location>
    </subcellularLocation>
    <subcellularLocation>
        <location evidence="2">Cytoplasm</location>
        <location evidence="2">Perinuclear region</location>
    </subcellularLocation>
    <subcellularLocation>
        <location evidence="12">Cytoplasmic vesicle</location>
        <location evidence="12">Autophagosome membrane</location>
        <topology evidence="12">Peripheral membrane protein</topology>
    </subcellularLocation>
</comment>
<evidence type="ECO:0000256" key="5">
    <source>
        <dbReference type="ARBA" id="ARBA00022771"/>
    </source>
</evidence>
<keyword evidence="8 17" id="KW-0175">Coiled coil</keyword>
<feature type="coiled-coil region" evidence="17">
    <location>
        <begin position="224"/>
        <end position="300"/>
    </location>
</feature>
<accession>A0A2K5KM76</accession>
<dbReference type="GeneTree" id="ENSGT00950000183025"/>
<dbReference type="GO" id="GO:0016605">
    <property type="term" value="C:PML body"/>
    <property type="evidence" value="ECO:0007669"/>
    <property type="project" value="TreeGrafter"/>
</dbReference>
<evidence type="ECO:0000256" key="12">
    <source>
        <dbReference type="ARBA" id="ARBA00037854"/>
    </source>
</evidence>
<evidence type="ECO:0000256" key="10">
    <source>
        <dbReference type="ARBA" id="ARBA00023212"/>
    </source>
</evidence>
<dbReference type="GO" id="GO:0031410">
    <property type="term" value="C:cytoplasmic vesicle"/>
    <property type="evidence" value="ECO:0007669"/>
    <property type="project" value="UniProtKB-KW"/>
</dbReference>
<evidence type="ECO:0000256" key="6">
    <source>
        <dbReference type="ARBA" id="ARBA00022833"/>
    </source>
</evidence>
<dbReference type="Bgee" id="ENSCATG00000007708">
    <property type="expression patterns" value="Expressed in skeletal muscle tissue and 12 other cell types or tissues"/>
</dbReference>
<dbReference type="Ensembl" id="ENSCATT00000009040.1">
    <property type="protein sequence ID" value="ENSCATP00000001790.1"/>
    <property type="gene ID" value="ENSCATG00000007708.1"/>
</dbReference>
<reference evidence="19" key="2">
    <citation type="submission" date="2025-09" db="UniProtKB">
        <authorList>
            <consortium name="Ensembl"/>
        </authorList>
    </citation>
    <scope>IDENTIFICATION</scope>
</reference>
<evidence type="ECO:0000256" key="16">
    <source>
        <dbReference type="PROSITE-ProRule" id="PRU01253"/>
    </source>
</evidence>
<gene>
    <name evidence="19" type="primary">CALCOCO2</name>
</gene>
<keyword evidence="11" id="KW-0968">Cytoplasmic vesicle</keyword>
<evidence type="ECO:0000256" key="14">
    <source>
        <dbReference type="ARBA" id="ARBA00040931"/>
    </source>
</evidence>
<evidence type="ECO:0000313" key="20">
    <source>
        <dbReference type="Proteomes" id="UP000233060"/>
    </source>
</evidence>
<dbReference type="FunFam" id="2.60.40.2840:FF:000002">
    <property type="entry name" value="Tax1-binding protein 1 isoform 2"/>
    <property type="match status" value="1"/>
</dbReference>
<keyword evidence="20" id="KW-1185">Reference proteome</keyword>
<evidence type="ECO:0000256" key="3">
    <source>
        <dbReference type="ARBA" id="ARBA00022490"/>
    </source>
</evidence>
<dbReference type="Proteomes" id="UP000233060">
    <property type="component" value="Unassembled WGS sequence"/>
</dbReference>
<evidence type="ECO:0000259" key="18">
    <source>
        <dbReference type="PROSITE" id="PS51905"/>
    </source>
</evidence>
<organism evidence="19 20">
    <name type="scientific">Cercocebus atys</name>
    <name type="common">Sooty mangabey</name>
    <name type="synonym">Cercocebus torquatus atys</name>
    <dbReference type="NCBI Taxonomy" id="9531"/>
    <lineage>
        <taxon>Eukaryota</taxon>
        <taxon>Metazoa</taxon>
        <taxon>Chordata</taxon>
        <taxon>Craniata</taxon>
        <taxon>Vertebrata</taxon>
        <taxon>Euteleostomi</taxon>
        <taxon>Mammalia</taxon>
        <taxon>Eutheria</taxon>
        <taxon>Euarchontoglires</taxon>
        <taxon>Primates</taxon>
        <taxon>Haplorrhini</taxon>
        <taxon>Catarrhini</taxon>
        <taxon>Cercopithecidae</taxon>
        <taxon>Cercopithecinae</taxon>
        <taxon>Cercocebus</taxon>
    </lineage>
</organism>
<name>A0A2K5KM76_CERAT</name>
<dbReference type="PANTHER" id="PTHR31915:SF4">
    <property type="entry name" value="CALCIUM-BINDING AND COILED-COIL DOMAIN-CONTAINING PROTEIN 2"/>
    <property type="match status" value="1"/>
</dbReference>
<dbReference type="InterPro" id="IPR051002">
    <property type="entry name" value="UBA_autophagy_assoc_protein"/>
</dbReference>
<evidence type="ECO:0000256" key="4">
    <source>
        <dbReference type="ARBA" id="ARBA00022723"/>
    </source>
</evidence>
<dbReference type="GO" id="GO:0000421">
    <property type="term" value="C:autophagosome membrane"/>
    <property type="evidence" value="ECO:0007669"/>
    <property type="project" value="UniProtKB-SubCell"/>
</dbReference>
<dbReference type="GO" id="GO:0005856">
    <property type="term" value="C:cytoskeleton"/>
    <property type="evidence" value="ECO:0007669"/>
    <property type="project" value="UniProtKB-SubCell"/>
</dbReference>
<dbReference type="PROSITE" id="PS51905">
    <property type="entry name" value="ZF_UBZ1"/>
    <property type="match status" value="1"/>
</dbReference>
<dbReference type="InterPro" id="IPR041641">
    <property type="entry name" value="CALCOCO1/2_Zn_UBZ1"/>
</dbReference>
<keyword evidence="4" id="KW-0479">Metal-binding</keyword>
<proteinExistence type="inferred from homology"/>
<evidence type="ECO:0000256" key="7">
    <source>
        <dbReference type="ARBA" id="ARBA00023006"/>
    </source>
</evidence>
<dbReference type="Gene3D" id="2.60.40.2840">
    <property type="match status" value="1"/>
</dbReference>
<evidence type="ECO:0000256" key="11">
    <source>
        <dbReference type="ARBA" id="ARBA00023329"/>
    </source>
</evidence>
<evidence type="ECO:0000256" key="8">
    <source>
        <dbReference type="ARBA" id="ARBA00023054"/>
    </source>
</evidence>
<evidence type="ECO:0000256" key="13">
    <source>
        <dbReference type="ARBA" id="ARBA00037963"/>
    </source>
</evidence>
<feature type="domain" description="UBZ1-type" evidence="18">
    <location>
        <begin position="363"/>
        <end position="388"/>
    </location>
</feature>
<keyword evidence="5 16" id="KW-0863">Zinc-finger</keyword>
<dbReference type="GO" id="GO:0048471">
    <property type="term" value="C:perinuclear region of cytoplasm"/>
    <property type="evidence" value="ECO:0007669"/>
    <property type="project" value="UniProtKB-SubCell"/>
</dbReference>
<dbReference type="GO" id="GO:0008270">
    <property type="term" value="F:zinc ion binding"/>
    <property type="evidence" value="ECO:0007669"/>
    <property type="project" value="UniProtKB-KW"/>
</dbReference>
<dbReference type="PANTHER" id="PTHR31915">
    <property type="entry name" value="SKICH DOMAIN-CONTAINING PROTEIN"/>
    <property type="match status" value="1"/>
</dbReference>
<protein>
    <recommendedName>
        <fullName evidence="14">Calcium-binding and coiled-coil domain-containing protein 2</fullName>
    </recommendedName>
    <alternativeName>
        <fullName evidence="15">Nuclear domain 10 protein NDP52</fullName>
    </alternativeName>
</protein>
<evidence type="ECO:0000256" key="1">
    <source>
        <dbReference type="ARBA" id="ARBA00004245"/>
    </source>
</evidence>